<organism evidence="2 3">
    <name type="scientific">Candidatus Kuenenbacteria bacterium CG2_30_39_24</name>
    <dbReference type="NCBI Taxonomy" id="1805236"/>
    <lineage>
        <taxon>Bacteria</taxon>
        <taxon>Candidatus Kueneniibacteriota</taxon>
    </lineage>
</organism>
<dbReference type="STRING" id="1805236.AUK13_02595"/>
<keyword evidence="1" id="KW-0812">Transmembrane</keyword>
<dbReference type="AlphaFoldDB" id="A0A1J5F6X1"/>
<evidence type="ECO:0000256" key="1">
    <source>
        <dbReference type="SAM" id="Phobius"/>
    </source>
</evidence>
<reference evidence="2 3" key="1">
    <citation type="journal article" date="2016" name="Environ. Microbiol.">
        <title>Genomic resolution of a cold subsurface aquifer community provides metabolic insights for novel microbes adapted to high CO concentrations.</title>
        <authorList>
            <person name="Probst A.J."/>
            <person name="Castelle C.J."/>
            <person name="Singh A."/>
            <person name="Brown C.T."/>
            <person name="Anantharaman K."/>
            <person name="Sharon I."/>
            <person name="Hug L.A."/>
            <person name="Burstein D."/>
            <person name="Emerson J.B."/>
            <person name="Thomas B.C."/>
            <person name="Banfield J.F."/>
        </authorList>
    </citation>
    <scope>NUCLEOTIDE SEQUENCE [LARGE SCALE GENOMIC DNA]</scope>
    <source>
        <strain evidence="2">CG2_30_39_24</strain>
    </source>
</reference>
<evidence type="ECO:0000313" key="3">
    <source>
        <dbReference type="Proteomes" id="UP000183922"/>
    </source>
</evidence>
<gene>
    <name evidence="2" type="ORF">AUK13_02595</name>
</gene>
<keyword evidence="1" id="KW-1133">Transmembrane helix</keyword>
<keyword evidence="1" id="KW-0472">Membrane</keyword>
<comment type="caution">
    <text evidence="2">The sequence shown here is derived from an EMBL/GenBank/DDBJ whole genome shotgun (WGS) entry which is preliminary data.</text>
</comment>
<name>A0A1J5F6X1_9BACT</name>
<protein>
    <submittedName>
        <fullName evidence="2">Uncharacterized protein</fullName>
    </submittedName>
</protein>
<feature type="transmembrane region" description="Helical" evidence="1">
    <location>
        <begin position="38"/>
        <end position="58"/>
    </location>
</feature>
<dbReference type="EMBL" id="MNYR01000039">
    <property type="protein sequence ID" value="OIP55675.1"/>
    <property type="molecule type" value="Genomic_DNA"/>
</dbReference>
<dbReference type="Proteomes" id="UP000183922">
    <property type="component" value="Unassembled WGS sequence"/>
</dbReference>
<sequence length="68" mass="7389">MKKGKKKIVAVIAAVLFVATVLFVIAGGITANDAPFSWWQWTIIFAGGIAILLSWLCSDGGIIKRRKK</sequence>
<proteinExistence type="predicted"/>
<accession>A0A1J5F6X1</accession>
<evidence type="ECO:0000313" key="2">
    <source>
        <dbReference type="EMBL" id="OIP55675.1"/>
    </source>
</evidence>